<sequence length="126" mass="13639">MKLYVFANRDTNVEATVHENAQSDVLDFAALKLSEKIYGRQPLVLGDSDSINPQDTVFAMGFPEDSVQNKKFNTKEDVSISDGIISKVTVTGSVDIIEHTAPLNNGNSGGPLLNADNQVIGINEFI</sequence>
<dbReference type="PANTHER" id="PTHR43343">
    <property type="entry name" value="PEPTIDASE S12"/>
    <property type="match status" value="1"/>
</dbReference>
<dbReference type="Gene3D" id="2.40.10.120">
    <property type="match status" value="1"/>
</dbReference>
<keyword evidence="2" id="KW-0378">Hydrolase</keyword>
<proteinExistence type="predicted"/>
<evidence type="ECO:0000256" key="1">
    <source>
        <dbReference type="ARBA" id="ARBA00022670"/>
    </source>
</evidence>
<dbReference type="Proteomes" id="UP000461288">
    <property type="component" value="Unassembled WGS sequence"/>
</dbReference>
<protein>
    <submittedName>
        <fullName evidence="3">Trypsin-like serine protease</fullName>
    </submittedName>
</protein>
<dbReference type="EMBL" id="WTFN01000285">
    <property type="protein sequence ID" value="MWK60327.1"/>
    <property type="molecule type" value="Genomic_DNA"/>
</dbReference>
<dbReference type="InterPro" id="IPR009003">
    <property type="entry name" value="Peptidase_S1_PA"/>
</dbReference>
<dbReference type="InterPro" id="IPR001940">
    <property type="entry name" value="Peptidase_S1C"/>
</dbReference>
<dbReference type="SUPFAM" id="SSF50494">
    <property type="entry name" value="Trypsin-like serine proteases"/>
    <property type="match status" value="1"/>
</dbReference>
<dbReference type="InterPro" id="IPR051201">
    <property type="entry name" value="Chloro_Bact_Ser_Proteases"/>
</dbReference>
<feature type="non-terminal residue" evidence="3">
    <location>
        <position position="126"/>
    </location>
</feature>
<accession>A0A7X3HEH8</accession>
<dbReference type="AlphaFoldDB" id="A0A7X3HEH8"/>
<dbReference type="PANTHER" id="PTHR43343:SF3">
    <property type="entry name" value="PROTEASE DO-LIKE 8, CHLOROPLASTIC"/>
    <property type="match status" value="1"/>
</dbReference>
<gene>
    <name evidence="3" type="ORF">GO594_30575</name>
</gene>
<dbReference type="GO" id="GO:0004252">
    <property type="term" value="F:serine-type endopeptidase activity"/>
    <property type="evidence" value="ECO:0007669"/>
    <property type="project" value="InterPro"/>
</dbReference>
<dbReference type="GO" id="GO:0006508">
    <property type="term" value="P:proteolysis"/>
    <property type="evidence" value="ECO:0007669"/>
    <property type="project" value="UniProtKB-KW"/>
</dbReference>
<reference evidence="3 4" key="1">
    <citation type="submission" date="2019-12" db="EMBL/GenBank/DDBJ databases">
        <title>Draft genome sequence of Pseudomonas otitidis recovered from a chicken carcass.</title>
        <authorList>
            <person name="Vieira T.R."/>
            <person name="Oliviera E.F.C."/>
            <person name="Silva N.M.V."/>
            <person name="Sambrano G.E."/>
            <person name="Cibulski S.P."/>
            <person name="Cardoso M.R.I."/>
        </authorList>
    </citation>
    <scope>NUCLEOTIDE SEQUENCE [LARGE SCALE GENOMIC DNA]</scope>
    <source>
        <strain evidence="3 4">25_K</strain>
    </source>
</reference>
<name>A0A7X3HEH8_9GAMM</name>
<comment type="caution">
    <text evidence="3">The sequence shown here is derived from an EMBL/GenBank/DDBJ whole genome shotgun (WGS) entry which is preliminary data.</text>
</comment>
<dbReference type="PRINTS" id="PR00834">
    <property type="entry name" value="PROTEASES2C"/>
</dbReference>
<evidence type="ECO:0000256" key="2">
    <source>
        <dbReference type="ARBA" id="ARBA00022801"/>
    </source>
</evidence>
<keyword evidence="1 3" id="KW-0645">Protease</keyword>
<organism evidence="3 4">
    <name type="scientific">Metapseudomonas otitidis</name>
    <dbReference type="NCBI Taxonomy" id="319939"/>
    <lineage>
        <taxon>Bacteria</taxon>
        <taxon>Pseudomonadati</taxon>
        <taxon>Pseudomonadota</taxon>
        <taxon>Gammaproteobacteria</taxon>
        <taxon>Pseudomonadales</taxon>
        <taxon>Pseudomonadaceae</taxon>
        <taxon>Metapseudomonas</taxon>
    </lineage>
</organism>
<dbReference type="Pfam" id="PF13365">
    <property type="entry name" value="Trypsin_2"/>
    <property type="match status" value="1"/>
</dbReference>
<evidence type="ECO:0000313" key="3">
    <source>
        <dbReference type="EMBL" id="MWK60327.1"/>
    </source>
</evidence>
<evidence type="ECO:0000313" key="4">
    <source>
        <dbReference type="Proteomes" id="UP000461288"/>
    </source>
</evidence>